<reference evidence="1" key="1">
    <citation type="submission" date="2006-10" db="EMBL/GenBank/DDBJ databases">
        <title>Complete sequence of Solibacter usitatus Ellin6076.</title>
        <authorList>
            <consortium name="US DOE Joint Genome Institute"/>
            <person name="Copeland A."/>
            <person name="Lucas S."/>
            <person name="Lapidus A."/>
            <person name="Barry K."/>
            <person name="Detter J.C."/>
            <person name="Glavina del Rio T."/>
            <person name="Hammon N."/>
            <person name="Israni S."/>
            <person name="Dalin E."/>
            <person name="Tice H."/>
            <person name="Pitluck S."/>
            <person name="Thompson L.S."/>
            <person name="Brettin T."/>
            <person name="Bruce D."/>
            <person name="Han C."/>
            <person name="Tapia R."/>
            <person name="Gilna P."/>
            <person name="Schmutz J."/>
            <person name="Larimer F."/>
            <person name="Land M."/>
            <person name="Hauser L."/>
            <person name="Kyrpides N."/>
            <person name="Mikhailova N."/>
            <person name="Janssen P.H."/>
            <person name="Kuske C.R."/>
            <person name="Richardson P."/>
        </authorList>
    </citation>
    <scope>NUCLEOTIDE SEQUENCE</scope>
    <source>
        <strain evidence="1">Ellin6076</strain>
    </source>
</reference>
<evidence type="ECO:0000313" key="1">
    <source>
        <dbReference type="EMBL" id="ABJ86720.1"/>
    </source>
</evidence>
<dbReference type="EMBL" id="CP000473">
    <property type="protein sequence ID" value="ABJ86720.1"/>
    <property type="molecule type" value="Genomic_DNA"/>
</dbReference>
<dbReference type="HOGENOM" id="CLU_2275605_0_0_0"/>
<protein>
    <submittedName>
        <fullName evidence="1">Uncharacterized protein</fullName>
    </submittedName>
</protein>
<dbReference type="AlphaFoldDB" id="Q01UF0"/>
<accession>Q01UF0</accession>
<organism evidence="1">
    <name type="scientific">Solibacter usitatus (strain Ellin6076)</name>
    <dbReference type="NCBI Taxonomy" id="234267"/>
    <lineage>
        <taxon>Bacteria</taxon>
        <taxon>Pseudomonadati</taxon>
        <taxon>Acidobacteriota</taxon>
        <taxon>Terriglobia</taxon>
        <taxon>Bryobacterales</taxon>
        <taxon>Solibacteraceae</taxon>
        <taxon>Candidatus Solibacter</taxon>
    </lineage>
</organism>
<proteinExistence type="predicted"/>
<sequence>MWYGNTKTLLESALRQLDLGASASDEDWKAQTDVVETCLSEMLEKSVPGLSPHHSVDSRYVHRPAIDKLNRAVPHVQAMLAAMRTQDRTEALKHGAEAMRRL</sequence>
<dbReference type="InParanoid" id="Q01UF0"/>
<gene>
    <name evidence="1" type="ordered locus">Acid_5773</name>
</gene>
<name>Q01UF0_SOLUE</name>
<dbReference type="KEGG" id="sus:Acid_5773"/>